<keyword evidence="3 5" id="KW-1133">Transmembrane helix</keyword>
<feature type="transmembrane region" description="Helical" evidence="5">
    <location>
        <begin position="104"/>
        <end position="126"/>
    </location>
</feature>
<feature type="transmembrane region" description="Helical" evidence="5">
    <location>
        <begin position="32"/>
        <end position="56"/>
    </location>
</feature>
<keyword evidence="4 5" id="KW-0472">Membrane</keyword>
<feature type="transmembrane region" description="Helical" evidence="5">
    <location>
        <begin position="6"/>
        <end position="25"/>
    </location>
</feature>
<evidence type="ECO:0000256" key="1">
    <source>
        <dbReference type="ARBA" id="ARBA00004141"/>
    </source>
</evidence>
<gene>
    <name evidence="6" type="ORF">H7F51_04100</name>
</gene>
<dbReference type="RefSeq" id="WP_185662972.1">
    <property type="nucleotide sequence ID" value="NZ_JACLAW010000003.1"/>
</dbReference>
<organism evidence="6 7">
    <name type="scientific">Novosphingobium flavum</name>
    <dbReference type="NCBI Taxonomy" id="1778672"/>
    <lineage>
        <taxon>Bacteria</taxon>
        <taxon>Pseudomonadati</taxon>
        <taxon>Pseudomonadota</taxon>
        <taxon>Alphaproteobacteria</taxon>
        <taxon>Sphingomonadales</taxon>
        <taxon>Sphingomonadaceae</taxon>
        <taxon>Novosphingobium</taxon>
    </lineage>
</organism>
<dbReference type="GO" id="GO:0009403">
    <property type="term" value="P:toxin biosynthetic process"/>
    <property type="evidence" value="ECO:0007669"/>
    <property type="project" value="InterPro"/>
</dbReference>
<evidence type="ECO:0000256" key="3">
    <source>
        <dbReference type="ARBA" id="ARBA00022989"/>
    </source>
</evidence>
<evidence type="ECO:0000256" key="4">
    <source>
        <dbReference type="ARBA" id="ARBA00023136"/>
    </source>
</evidence>
<keyword evidence="7" id="KW-1185">Reference proteome</keyword>
<dbReference type="InterPro" id="IPR003825">
    <property type="entry name" value="Colicin-V_CvpA"/>
</dbReference>
<dbReference type="InterPro" id="IPR052719">
    <property type="entry name" value="CvpA-like"/>
</dbReference>
<dbReference type="AlphaFoldDB" id="A0A7X1FPR5"/>
<name>A0A7X1FPR5_9SPHN</name>
<sequence length="179" mass="19082">MTGFDIGVLILVALGAITGFVRGFVQEVLTLGAWLVSLLAIHYAHTPVTNMLAGYVGDRYSAAAVLAFALLLLVPYAVVRLLARTIGTATRGSLLGPVDRVIGFGFGAVKGMLLSVLGFSIIVLGYDTVWGVNGRPDWITQSRTYPFINASSDALVKMIGERRQEAADAEAKRLAAKKK</sequence>
<dbReference type="Pfam" id="PF02674">
    <property type="entry name" value="Colicin_V"/>
    <property type="match status" value="1"/>
</dbReference>
<dbReference type="GO" id="GO:0016020">
    <property type="term" value="C:membrane"/>
    <property type="evidence" value="ECO:0007669"/>
    <property type="project" value="UniProtKB-SubCell"/>
</dbReference>
<evidence type="ECO:0000313" key="7">
    <source>
        <dbReference type="Proteomes" id="UP000566813"/>
    </source>
</evidence>
<dbReference type="EMBL" id="JACLAW010000003">
    <property type="protein sequence ID" value="MBC2664698.1"/>
    <property type="molecule type" value="Genomic_DNA"/>
</dbReference>
<dbReference type="PANTHER" id="PTHR36926:SF1">
    <property type="entry name" value="COLICIN V PRODUCTION PROTEIN"/>
    <property type="match status" value="1"/>
</dbReference>
<dbReference type="Proteomes" id="UP000566813">
    <property type="component" value="Unassembled WGS sequence"/>
</dbReference>
<comment type="caution">
    <text evidence="6">The sequence shown here is derived from an EMBL/GenBank/DDBJ whole genome shotgun (WGS) entry which is preliminary data.</text>
</comment>
<proteinExistence type="predicted"/>
<evidence type="ECO:0000313" key="6">
    <source>
        <dbReference type="EMBL" id="MBC2664698.1"/>
    </source>
</evidence>
<protein>
    <submittedName>
        <fullName evidence="6">CvpA family protein</fullName>
    </submittedName>
</protein>
<keyword evidence="2 5" id="KW-0812">Transmembrane</keyword>
<evidence type="ECO:0000256" key="2">
    <source>
        <dbReference type="ARBA" id="ARBA00022692"/>
    </source>
</evidence>
<reference evidence="6 7" key="1">
    <citation type="submission" date="2020-08" db="EMBL/GenBank/DDBJ databases">
        <title>The genome sequence of type strain Novosphingobium flavum NBRC 111647.</title>
        <authorList>
            <person name="Liu Y."/>
        </authorList>
    </citation>
    <scope>NUCLEOTIDE SEQUENCE [LARGE SCALE GENOMIC DNA]</scope>
    <source>
        <strain evidence="6 7">NBRC 111647</strain>
    </source>
</reference>
<dbReference type="PANTHER" id="PTHR36926">
    <property type="entry name" value="COLICIN V PRODUCTION PROTEIN"/>
    <property type="match status" value="1"/>
</dbReference>
<feature type="transmembrane region" description="Helical" evidence="5">
    <location>
        <begin position="62"/>
        <end position="83"/>
    </location>
</feature>
<evidence type="ECO:0000256" key="5">
    <source>
        <dbReference type="SAM" id="Phobius"/>
    </source>
</evidence>
<accession>A0A7X1FPR5</accession>
<comment type="subcellular location">
    <subcellularLocation>
        <location evidence="1">Membrane</location>
        <topology evidence="1">Multi-pass membrane protein</topology>
    </subcellularLocation>
</comment>